<evidence type="ECO:0000256" key="3">
    <source>
        <dbReference type="SAM" id="MobiDB-lite"/>
    </source>
</evidence>
<accession>T0RX78</accession>
<dbReference type="SUPFAM" id="SSF143113">
    <property type="entry name" value="NAP-like"/>
    <property type="match status" value="1"/>
</dbReference>
<feature type="region of interest" description="Disordered" evidence="3">
    <location>
        <begin position="272"/>
        <end position="331"/>
    </location>
</feature>
<dbReference type="FunCoup" id="T0RX78">
    <property type="interactions" value="268"/>
</dbReference>
<dbReference type="OrthoDB" id="27325at2759"/>
<dbReference type="OMA" id="AAECKQN"/>
<organism evidence="4 5">
    <name type="scientific">Saprolegnia diclina (strain VS20)</name>
    <dbReference type="NCBI Taxonomy" id="1156394"/>
    <lineage>
        <taxon>Eukaryota</taxon>
        <taxon>Sar</taxon>
        <taxon>Stramenopiles</taxon>
        <taxon>Oomycota</taxon>
        <taxon>Saprolegniomycetes</taxon>
        <taxon>Saprolegniales</taxon>
        <taxon>Saprolegniaceae</taxon>
        <taxon>Saprolegnia</taxon>
    </lineage>
</organism>
<evidence type="ECO:0000313" key="5">
    <source>
        <dbReference type="Proteomes" id="UP000030762"/>
    </source>
</evidence>
<feature type="compositionally biased region" description="Basic and acidic residues" evidence="3">
    <location>
        <begin position="321"/>
        <end position="331"/>
    </location>
</feature>
<evidence type="ECO:0000313" key="4">
    <source>
        <dbReference type="EMBL" id="EQC37203.1"/>
    </source>
</evidence>
<dbReference type="GO" id="GO:0005634">
    <property type="term" value="C:nucleus"/>
    <property type="evidence" value="ECO:0007669"/>
    <property type="project" value="InterPro"/>
</dbReference>
<feature type="compositionally biased region" description="Acidic residues" evidence="3">
    <location>
        <begin position="272"/>
        <end position="299"/>
    </location>
</feature>
<dbReference type="FunFam" id="1.20.5.1500:FF:000001">
    <property type="entry name" value="Nucleosome assembly protein 1-like 1"/>
    <property type="match status" value="1"/>
</dbReference>
<dbReference type="InterPro" id="IPR002164">
    <property type="entry name" value="NAP_family"/>
</dbReference>
<dbReference type="RefSeq" id="XP_008609365.1">
    <property type="nucleotide sequence ID" value="XM_008611143.1"/>
</dbReference>
<dbReference type="GO" id="GO:0006334">
    <property type="term" value="P:nucleosome assembly"/>
    <property type="evidence" value="ECO:0007669"/>
    <property type="project" value="InterPro"/>
</dbReference>
<evidence type="ECO:0008006" key="6">
    <source>
        <dbReference type="Google" id="ProtNLM"/>
    </source>
</evidence>
<dbReference type="InterPro" id="IPR037231">
    <property type="entry name" value="NAP-like_sf"/>
</dbReference>
<dbReference type="AlphaFoldDB" id="T0RX78"/>
<dbReference type="PANTHER" id="PTHR11875">
    <property type="entry name" value="TESTIS-SPECIFIC Y-ENCODED PROTEIN"/>
    <property type="match status" value="1"/>
</dbReference>
<evidence type="ECO:0000256" key="1">
    <source>
        <dbReference type="ARBA" id="ARBA00009947"/>
    </source>
</evidence>
<reference evidence="4 5" key="1">
    <citation type="submission" date="2012-04" db="EMBL/GenBank/DDBJ databases">
        <title>The Genome Sequence of Saprolegnia declina VS20.</title>
        <authorList>
            <consortium name="The Broad Institute Genome Sequencing Platform"/>
            <person name="Russ C."/>
            <person name="Nusbaum C."/>
            <person name="Tyler B."/>
            <person name="van West P."/>
            <person name="Dieguez-Uribeondo J."/>
            <person name="de Bruijn I."/>
            <person name="Tripathy S."/>
            <person name="Jiang R."/>
            <person name="Young S.K."/>
            <person name="Zeng Q."/>
            <person name="Gargeya S."/>
            <person name="Fitzgerald M."/>
            <person name="Haas B."/>
            <person name="Abouelleil A."/>
            <person name="Alvarado L."/>
            <person name="Arachchi H.M."/>
            <person name="Berlin A."/>
            <person name="Chapman S.B."/>
            <person name="Goldberg J."/>
            <person name="Griggs A."/>
            <person name="Gujja S."/>
            <person name="Hansen M."/>
            <person name="Howarth C."/>
            <person name="Imamovic A."/>
            <person name="Larimer J."/>
            <person name="McCowen C."/>
            <person name="Montmayeur A."/>
            <person name="Murphy C."/>
            <person name="Neiman D."/>
            <person name="Pearson M."/>
            <person name="Priest M."/>
            <person name="Roberts A."/>
            <person name="Saif S."/>
            <person name="Shea T."/>
            <person name="Sisk P."/>
            <person name="Sykes S."/>
            <person name="Wortman J."/>
            <person name="Nusbaum C."/>
            <person name="Birren B."/>
        </authorList>
    </citation>
    <scope>NUCLEOTIDE SEQUENCE [LARGE SCALE GENOMIC DNA]</scope>
    <source>
        <strain evidence="4 5">VS20</strain>
    </source>
</reference>
<dbReference type="EMBL" id="JH767145">
    <property type="protein sequence ID" value="EQC37203.1"/>
    <property type="molecule type" value="Genomic_DNA"/>
</dbReference>
<dbReference type="VEuPathDB" id="FungiDB:SDRG_05429"/>
<dbReference type="Proteomes" id="UP000030762">
    <property type="component" value="Unassembled WGS sequence"/>
</dbReference>
<keyword evidence="5" id="KW-1185">Reference proteome</keyword>
<protein>
    <recommendedName>
        <fullName evidence="6">Nucleosome assembly protein 1-like 1</fullName>
    </recommendedName>
</protein>
<dbReference type="Pfam" id="PF00956">
    <property type="entry name" value="NAP"/>
    <property type="match status" value="1"/>
</dbReference>
<gene>
    <name evidence="4" type="ORF">SDRG_05429</name>
</gene>
<evidence type="ECO:0000256" key="2">
    <source>
        <dbReference type="RuleBase" id="RU003876"/>
    </source>
</evidence>
<sequence>MSTVEEVTKKTGELVIEDVEAEVVLPPAVAARVAHLKTLQEQQAVIEAQFEEERRQLELKYEKLYQPLYDERALVVTGEKEVASADEKAEEAEPSVGIPKFWVKALMNHPMIEQMITDRDIPALEFLKNVKSESLTETNGFRLEFHFAPNEFFTNDVLTKVYDVAEGPSGDAMLKNIVGTPINWNEGKNLCEKKKKIKQKAKNGGATRLVTKIEPCDSFFQFFSPVEMPTEDEEEESDEIMHQLDTDFQIGFTIHETIVPQAVLWFTGEAEVDDSDYEDDEDDEDYDDEDLSDDDDDDEPRAKKGGKKAFPGLEKPAGAESTEKPPECKNQ</sequence>
<dbReference type="eggNOG" id="KOG1507">
    <property type="taxonomic scope" value="Eukaryota"/>
</dbReference>
<dbReference type="GeneID" id="19946156"/>
<comment type="similarity">
    <text evidence="1 2">Belongs to the nucleosome assembly protein (NAP) family.</text>
</comment>
<dbReference type="STRING" id="1156394.T0RX78"/>
<dbReference type="Gene3D" id="3.30.1120.90">
    <property type="entry name" value="Nucleosome assembly protein"/>
    <property type="match status" value="1"/>
</dbReference>
<dbReference type="InParanoid" id="T0RX78"/>
<proteinExistence type="inferred from homology"/>
<name>T0RX78_SAPDV</name>
<dbReference type="Gene3D" id="1.20.5.1500">
    <property type="match status" value="1"/>
</dbReference>